<gene>
    <name evidence="1" type="ORF">CQ13_09275</name>
</gene>
<proteinExistence type="predicted"/>
<dbReference type="AlphaFoldDB" id="A0A0R3MIB0"/>
<organism evidence="1 2">
    <name type="scientific">Bradyrhizobium retamae</name>
    <dbReference type="NCBI Taxonomy" id="1300035"/>
    <lineage>
        <taxon>Bacteria</taxon>
        <taxon>Pseudomonadati</taxon>
        <taxon>Pseudomonadota</taxon>
        <taxon>Alphaproteobacteria</taxon>
        <taxon>Hyphomicrobiales</taxon>
        <taxon>Nitrobacteraceae</taxon>
        <taxon>Bradyrhizobium</taxon>
    </lineage>
</organism>
<sequence>MGAAALSFRLVSVVGVMFAATAGHLAVPALRIVGGWLAGVKRRLGVLMGSTRAALANARRRFG</sequence>
<keyword evidence="2" id="KW-1185">Reference proteome</keyword>
<comment type="caution">
    <text evidence="1">The sequence shown here is derived from an EMBL/GenBank/DDBJ whole genome shotgun (WGS) entry which is preliminary data.</text>
</comment>
<reference evidence="1 2" key="1">
    <citation type="submission" date="2014-03" db="EMBL/GenBank/DDBJ databases">
        <title>Bradyrhizobium valentinum sp. nov., isolated from effective nodules of Lupinus mariae-josephae, a lupine endemic of basic-lime soils in Eastern Spain.</title>
        <authorList>
            <person name="Duran D."/>
            <person name="Rey L."/>
            <person name="Navarro A."/>
            <person name="Busquets A."/>
            <person name="Imperial J."/>
            <person name="Ruiz-Argueso T."/>
        </authorList>
    </citation>
    <scope>NUCLEOTIDE SEQUENCE [LARGE SCALE GENOMIC DNA]</scope>
    <source>
        <strain evidence="1 2">Ro19</strain>
    </source>
</reference>
<name>A0A0R3MIB0_9BRAD</name>
<dbReference type="Proteomes" id="UP000052023">
    <property type="component" value="Unassembled WGS sequence"/>
</dbReference>
<evidence type="ECO:0000313" key="1">
    <source>
        <dbReference type="EMBL" id="KRR20088.1"/>
    </source>
</evidence>
<accession>A0A0R3MIB0</accession>
<dbReference type="EMBL" id="LLYA01000181">
    <property type="protein sequence ID" value="KRR20088.1"/>
    <property type="molecule type" value="Genomic_DNA"/>
</dbReference>
<protein>
    <submittedName>
        <fullName evidence="1">Uncharacterized protein</fullName>
    </submittedName>
</protein>
<evidence type="ECO:0000313" key="2">
    <source>
        <dbReference type="Proteomes" id="UP000052023"/>
    </source>
</evidence>